<reference evidence="1 2" key="1">
    <citation type="submission" date="2008-01" db="EMBL/GenBank/DDBJ databases">
        <title>Complete sequence of Pseudomonas putida GB-1.</title>
        <authorList>
            <consortium name="US DOE Joint Genome Institute"/>
            <person name="Copeland A."/>
            <person name="Lucas S."/>
            <person name="Lapidus A."/>
            <person name="Barry K."/>
            <person name="Glavina del Rio T."/>
            <person name="Dalin E."/>
            <person name="Tice H."/>
            <person name="Pitluck S."/>
            <person name="Bruce D."/>
            <person name="Goodwin L."/>
            <person name="Chertkov O."/>
            <person name="Brettin T."/>
            <person name="Detter J.C."/>
            <person name="Han C."/>
            <person name="Kuske C.R."/>
            <person name="Schmutz J."/>
            <person name="Larimer F."/>
            <person name="Land M."/>
            <person name="Hauser L."/>
            <person name="Kyrpides N."/>
            <person name="Kim E."/>
            <person name="McCarthy J.K."/>
            <person name="Richardson P."/>
        </authorList>
    </citation>
    <scope>NUCLEOTIDE SEQUENCE [LARGE SCALE GENOMIC DNA]</scope>
    <source>
        <strain evidence="1 2">GB-1</strain>
    </source>
</reference>
<proteinExistence type="predicted"/>
<evidence type="ECO:0000313" key="2">
    <source>
        <dbReference type="Proteomes" id="UP000002157"/>
    </source>
</evidence>
<accession>B0KNE1</accession>
<protein>
    <recommendedName>
        <fullName evidence="3">SSU ribosomal protein S2p (SAe)</fullName>
    </recommendedName>
</protein>
<dbReference type="Proteomes" id="UP000002157">
    <property type="component" value="Chromosome"/>
</dbReference>
<sequence length="324" mass="34061">MTEARAFINPKMQNYHTLKAGLALSGNSASKFDVLNSHIYNSVVRSGELVIVGDWSTPSCTSQEAYLMAKAAATHMGLMRSGQGADEFFLENFELLKSLLAHASMGAGVVSDGWSRYLKATQDTLLEIEKLYQEHMSSGTFKARDQFYAKRAALFGRLDEQLSKMAAFGTSLRNQGSIKRTLGISTKSYLHTGEIAGYADKVAGVGKAANLIKKGTYLGISLEVASIGLDIQKACTLGRQDACRKAAYIEGASLAGSLGGAAGGAYLGSYAIEQLCIAIGVPTRGLGTLACAVIGGATGGMLVGDVGKTQGARLGELLYEVSGE</sequence>
<name>B0KNE1_PSEPG</name>
<dbReference type="KEGG" id="ppg:PputGB1_0771"/>
<dbReference type="RefSeq" id="WP_012270482.1">
    <property type="nucleotide sequence ID" value="NC_010322.1"/>
</dbReference>
<evidence type="ECO:0008006" key="3">
    <source>
        <dbReference type="Google" id="ProtNLM"/>
    </source>
</evidence>
<gene>
    <name evidence="1" type="ordered locus">PputGB1_0771</name>
</gene>
<dbReference type="eggNOG" id="COG4104">
    <property type="taxonomic scope" value="Bacteria"/>
</dbReference>
<evidence type="ECO:0000313" key="1">
    <source>
        <dbReference type="EMBL" id="ABY96681.1"/>
    </source>
</evidence>
<dbReference type="EMBL" id="CP000926">
    <property type="protein sequence ID" value="ABY96681.1"/>
    <property type="molecule type" value="Genomic_DNA"/>
</dbReference>
<organism evidence="1 2">
    <name type="scientific">Pseudomonas putida (strain GB-1)</name>
    <dbReference type="NCBI Taxonomy" id="76869"/>
    <lineage>
        <taxon>Bacteria</taxon>
        <taxon>Pseudomonadati</taxon>
        <taxon>Pseudomonadota</taxon>
        <taxon>Gammaproteobacteria</taxon>
        <taxon>Pseudomonadales</taxon>
        <taxon>Pseudomonadaceae</taxon>
        <taxon>Pseudomonas</taxon>
    </lineage>
</organism>
<dbReference type="AlphaFoldDB" id="B0KNE1"/>
<dbReference type="HOGENOM" id="CLU_043132_2_0_6"/>